<dbReference type="EMBL" id="JABFUD020000013">
    <property type="protein sequence ID" value="KAI5071260.1"/>
    <property type="molecule type" value="Genomic_DNA"/>
</dbReference>
<dbReference type="GO" id="GO:0016020">
    <property type="term" value="C:membrane"/>
    <property type="evidence" value="ECO:0007669"/>
    <property type="project" value="UniProtKB-SubCell"/>
</dbReference>
<dbReference type="Proteomes" id="UP000886520">
    <property type="component" value="Chromosome 13"/>
</dbReference>
<evidence type="ECO:0000256" key="6">
    <source>
        <dbReference type="SAM" id="Phobius"/>
    </source>
</evidence>
<evidence type="ECO:0000313" key="9">
    <source>
        <dbReference type="EMBL" id="KAI5071260.1"/>
    </source>
</evidence>
<evidence type="ECO:0000256" key="5">
    <source>
        <dbReference type="SAM" id="MobiDB-lite"/>
    </source>
</evidence>
<feature type="transmembrane region" description="Helical" evidence="6">
    <location>
        <begin position="375"/>
        <end position="392"/>
    </location>
</feature>
<accession>A0A9D4ZFD6</accession>
<name>A0A9D4ZFD6_ADICA</name>
<dbReference type="InterPro" id="IPR036259">
    <property type="entry name" value="MFS_trans_sf"/>
</dbReference>
<comment type="caution">
    <text evidence="9">The sequence shown here is derived from an EMBL/GenBank/DDBJ whole genome shotgun (WGS) entry which is preliminary data.</text>
</comment>
<dbReference type="Pfam" id="PF06813">
    <property type="entry name" value="Nodulin-like"/>
    <property type="match status" value="1"/>
</dbReference>
<keyword evidence="2 6" id="KW-0812">Transmembrane</keyword>
<feature type="domain" description="NFD4 C-terminal" evidence="8">
    <location>
        <begin position="339"/>
        <end position="397"/>
    </location>
</feature>
<feature type="compositionally biased region" description="Basic and acidic residues" evidence="5">
    <location>
        <begin position="231"/>
        <end position="250"/>
    </location>
</feature>
<feature type="transmembrane region" description="Helical" evidence="6">
    <location>
        <begin position="12"/>
        <end position="33"/>
    </location>
</feature>
<keyword evidence="10" id="KW-1185">Reference proteome</keyword>
<dbReference type="AlphaFoldDB" id="A0A9D4ZFD6"/>
<evidence type="ECO:0000256" key="4">
    <source>
        <dbReference type="ARBA" id="ARBA00023136"/>
    </source>
</evidence>
<evidence type="ECO:0000256" key="1">
    <source>
        <dbReference type="ARBA" id="ARBA00004141"/>
    </source>
</evidence>
<gene>
    <name evidence="9" type="ORF">GOP47_0013511</name>
</gene>
<dbReference type="InterPro" id="IPR056555">
    <property type="entry name" value="NFD4_C"/>
</dbReference>
<feature type="transmembrane region" description="Helical" evidence="6">
    <location>
        <begin position="413"/>
        <end position="435"/>
    </location>
</feature>
<comment type="subcellular location">
    <subcellularLocation>
        <location evidence="1">Membrane</location>
        <topology evidence="1">Multi-pass membrane protein</topology>
    </subcellularLocation>
</comment>
<dbReference type="PANTHER" id="PTHR21576">
    <property type="entry name" value="UNCHARACTERIZED NODULIN-LIKE PROTEIN"/>
    <property type="match status" value="1"/>
</dbReference>
<feature type="transmembrane region" description="Helical" evidence="6">
    <location>
        <begin position="345"/>
        <end position="363"/>
    </location>
</feature>
<evidence type="ECO:0000256" key="3">
    <source>
        <dbReference type="ARBA" id="ARBA00022989"/>
    </source>
</evidence>
<organism evidence="9 10">
    <name type="scientific">Adiantum capillus-veneris</name>
    <name type="common">Maidenhair fern</name>
    <dbReference type="NCBI Taxonomy" id="13818"/>
    <lineage>
        <taxon>Eukaryota</taxon>
        <taxon>Viridiplantae</taxon>
        <taxon>Streptophyta</taxon>
        <taxon>Embryophyta</taxon>
        <taxon>Tracheophyta</taxon>
        <taxon>Polypodiopsida</taxon>
        <taxon>Polypodiidae</taxon>
        <taxon>Polypodiales</taxon>
        <taxon>Pteridineae</taxon>
        <taxon>Pteridaceae</taxon>
        <taxon>Vittarioideae</taxon>
        <taxon>Adiantum</taxon>
    </lineage>
</organism>
<keyword evidence="3 6" id="KW-1133">Transmembrane helix</keyword>
<dbReference type="PANTHER" id="PTHR21576:SF73">
    <property type="entry name" value="F1C9.29 PROTEIN-RELATED"/>
    <property type="match status" value="1"/>
</dbReference>
<keyword evidence="4 6" id="KW-0472">Membrane</keyword>
<feature type="region of interest" description="Disordered" evidence="5">
    <location>
        <begin position="229"/>
        <end position="250"/>
    </location>
</feature>
<feature type="transmembrane region" description="Helical" evidence="6">
    <location>
        <begin position="139"/>
        <end position="164"/>
    </location>
</feature>
<evidence type="ECO:0000256" key="2">
    <source>
        <dbReference type="ARBA" id="ARBA00022692"/>
    </source>
</evidence>
<dbReference type="InterPro" id="IPR010658">
    <property type="entry name" value="Nodulin-like"/>
</dbReference>
<dbReference type="SUPFAM" id="SSF103473">
    <property type="entry name" value="MFS general substrate transporter"/>
    <property type="match status" value="2"/>
</dbReference>
<sequence>MAGALSGVLPTWCLIIVGTVHNLVGYGWLWLIVTRHSAALPLWAVCLLIFIGTNGETYWNTMTLLTNVSNFPKSRGHVSGLLKGFNGLCSAIFAQIYITFFAPDQAAYLLIIAVGPTVVSLLTMFFIRRVKSKEEGKQYDVIGFFFIYGDSMVMAAYLMAVLIWQDVMTVSFNVRLAITVLLLAMVALPLVTPMLLWFVERRKRMRDAERGHQVDKEEGGIKAPLLNVQVKEGRENSRPNERVEASTSHEDQGAMGYYASKKLDGWGSGEFKSQTRDGNFTGLEATSDLEGLDKLSEEDRKEGQSKVRRIMRITAAEGAVPVTTRKDPYEGEDITLRKAFVMADFWLLFVVLICGAGTGMAAIDNMGQISQSQGYANPSVFVSMSSIFNFLGRLLGGYFSEILVRTYLLPRSWAIGVAQGVLAVGLFFIAMGWPATLYVGTLLSL</sequence>
<feature type="transmembrane region" description="Helical" evidence="6">
    <location>
        <begin position="176"/>
        <end position="199"/>
    </location>
</feature>
<evidence type="ECO:0000313" key="10">
    <source>
        <dbReference type="Proteomes" id="UP000886520"/>
    </source>
</evidence>
<dbReference type="Pfam" id="PF23262">
    <property type="entry name" value="NFD4_C"/>
    <property type="match status" value="1"/>
</dbReference>
<feature type="domain" description="Nodulin-like" evidence="7">
    <location>
        <begin position="2"/>
        <end position="193"/>
    </location>
</feature>
<feature type="transmembrane region" description="Helical" evidence="6">
    <location>
        <begin position="106"/>
        <end position="127"/>
    </location>
</feature>
<evidence type="ECO:0000259" key="8">
    <source>
        <dbReference type="Pfam" id="PF23262"/>
    </source>
</evidence>
<dbReference type="OrthoDB" id="667396at2759"/>
<feature type="transmembrane region" description="Helical" evidence="6">
    <location>
        <begin position="39"/>
        <end position="59"/>
    </location>
</feature>
<evidence type="ECO:0000259" key="7">
    <source>
        <dbReference type="Pfam" id="PF06813"/>
    </source>
</evidence>
<proteinExistence type="predicted"/>
<feature type="transmembrane region" description="Helical" evidence="6">
    <location>
        <begin position="80"/>
        <end position="100"/>
    </location>
</feature>
<evidence type="ECO:0008006" key="11">
    <source>
        <dbReference type="Google" id="ProtNLM"/>
    </source>
</evidence>
<protein>
    <recommendedName>
        <fullName evidence="11">Nodulin-like domain-containing protein</fullName>
    </recommendedName>
</protein>
<reference evidence="9" key="1">
    <citation type="submission" date="2021-01" db="EMBL/GenBank/DDBJ databases">
        <title>Adiantum capillus-veneris genome.</title>
        <authorList>
            <person name="Fang Y."/>
            <person name="Liao Q."/>
        </authorList>
    </citation>
    <scope>NUCLEOTIDE SEQUENCE</scope>
    <source>
        <strain evidence="9">H3</strain>
        <tissue evidence="9">Leaf</tissue>
    </source>
</reference>